<dbReference type="RefSeq" id="WP_115722256.1">
    <property type="nucleotide sequence ID" value="NZ_UGHX01000001.1"/>
</dbReference>
<proteinExistence type="predicted"/>
<evidence type="ECO:0000313" key="2">
    <source>
        <dbReference type="EMBL" id="STP11743.1"/>
    </source>
</evidence>
<accession>A0A377JVD5</accession>
<dbReference type="Proteomes" id="UP000255103">
    <property type="component" value="Unassembled WGS sequence"/>
</dbReference>
<sequence length="257" mass="28174">MFLDSKRSAFSLFEVSVGIVILGIIGLVCSSMLLDISKHIAYTQAKNDSTALTALLKIENLLESAIIESLQDSNGKALSAPSSHISFYTIQQDLLFGGGDKNIQSLMQGNTLLPKLSIEILHSHQNTLNLAPLTSNTSSHNSTGWSNGMTAYLISKPQGDFTPFRITATTSNTLTLDKPTTYTPLAILPITHHTLSVYNNALWLDFVPLIYDVESFEITPLSFSQGILLELHLCVKTPNKPFCQTRGVWLDSIAEFL</sequence>
<protein>
    <submittedName>
        <fullName evidence="2">Uncharacterized protein</fullName>
    </submittedName>
</protein>
<organism evidence="2 3">
    <name type="scientific">Helicobacter cinaedi</name>
    <dbReference type="NCBI Taxonomy" id="213"/>
    <lineage>
        <taxon>Bacteria</taxon>
        <taxon>Pseudomonadati</taxon>
        <taxon>Campylobacterota</taxon>
        <taxon>Epsilonproteobacteria</taxon>
        <taxon>Campylobacterales</taxon>
        <taxon>Helicobacteraceae</taxon>
        <taxon>Helicobacter</taxon>
    </lineage>
</organism>
<dbReference type="AlphaFoldDB" id="A0A377JVD5"/>
<reference evidence="2 3" key="1">
    <citation type="submission" date="2018-06" db="EMBL/GenBank/DDBJ databases">
        <authorList>
            <consortium name="Pathogen Informatics"/>
            <person name="Doyle S."/>
        </authorList>
    </citation>
    <scope>NUCLEOTIDE SEQUENCE [LARGE SCALE GENOMIC DNA]</scope>
    <source>
        <strain evidence="2 3">NCTC12219</strain>
    </source>
</reference>
<keyword evidence="1" id="KW-0472">Membrane</keyword>
<evidence type="ECO:0000256" key="1">
    <source>
        <dbReference type="SAM" id="Phobius"/>
    </source>
</evidence>
<dbReference type="EMBL" id="UGHX01000001">
    <property type="protein sequence ID" value="STP11743.1"/>
    <property type="molecule type" value="Genomic_DNA"/>
</dbReference>
<evidence type="ECO:0000313" key="3">
    <source>
        <dbReference type="Proteomes" id="UP000255103"/>
    </source>
</evidence>
<name>A0A377JVD5_9HELI</name>
<feature type="transmembrane region" description="Helical" evidence="1">
    <location>
        <begin position="12"/>
        <end position="34"/>
    </location>
</feature>
<keyword evidence="1" id="KW-0812">Transmembrane</keyword>
<gene>
    <name evidence="2" type="ORF">NCTC12219_01642</name>
</gene>
<keyword evidence="1" id="KW-1133">Transmembrane helix</keyword>